<evidence type="ECO:0000313" key="6">
    <source>
        <dbReference type="Proteomes" id="UP000050794"/>
    </source>
</evidence>
<name>A0A183UCQ6_TOXCA</name>
<comment type="similarity">
    <text evidence="2">Belongs to the nematode transthyretin-like family.</text>
</comment>
<evidence type="ECO:0000256" key="2">
    <source>
        <dbReference type="ARBA" id="ARBA00010112"/>
    </source>
</evidence>
<dbReference type="AlphaFoldDB" id="A0A183UCQ6"/>
<protein>
    <submittedName>
        <fullName evidence="7">Transthyretin-like protein 46</fullName>
    </submittedName>
</protein>
<dbReference type="InterPro" id="IPR038479">
    <property type="entry name" value="Transthyretin-like_sf"/>
</dbReference>
<evidence type="ECO:0000256" key="1">
    <source>
        <dbReference type="ARBA" id="ARBA00004613"/>
    </source>
</evidence>
<accession>A0A183UCQ6</accession>
<dbReference type="GO" id="GO:0005576">
    <property type="term" value="C:extracellular region"/>
    <property type="evidence" value="ECO:0007669"/>
    <property type="project" value="UniProtKB-SubCell"/>
</dbReference>
<evidence type="ECO:0000313" key="5">
    <source>
        <dbReference type="EMBL" id="VDM37582.1"/>
    </source>
</evidence>
<evidence type="ECO:0000313" key="7">
    <source>
        <dbReference type="WBParaSite" id="TCNE_0000627601-mRNA-1"/>
    </source>
</evidence>
<dbReference type="PANTHER" id="PTHR21700">
    <property type="entry name" value="TRANSTHYRETIN-LIKE FAMILY PROTEIN-RELATED"/>
    <property type="match status" value="1"/>
</dbReference>
<keyword evidence="3" id="KW-0964">Secreted</keyword>
<organism evidence="6 7">
    <name type="scientific">Toxocara canis</name>
    <name type="common">Canine roundworm</name>
    <dbReference type="NCBI Taxonomy" id="6265"/>
    <lineage>
        <taxon>Eukaryota</taxon>
        <taxon>Metazoa</taxon>
        <taxon>Ecdysozoa</taxon>
        <taxon>Nematoda</taxon>
        <taxon>Chromadorea</taxon>
        <taxon>Rhabditida</taxon>
        <taxon>Spirurina</taxon>
        <taxon>Ascaridomorpha</taxon>
        <taxon>Ascaridoidea</taxon>
        <taxon>Toxocaridae</taxon>
        <taxon>Toxocara</taxon>
    </lineage>
</organism>
<proteinExistence type="inferred from homology"/>
<dbReference type="WBParaSite" id="TCNE_0000627601-mRNA-1">
    <property type="protein sequence ID" value="TCNE_0000627601-mRNA-1"/>
    <property type="gene ID" value="TCNE_0000627601"/>
</dbReference>
<keyword evidence="6" id="KW-1185">Reference proteome</keyword>
<dbReference type="EMBL" id="UYWY01019465">
    <property type="protein sequence ID" value="VDM37582.1"/>
    <property type="molecule type" value="Genomic_DNA"/>
</dbReference>
<sequence length="153" mass="16589">MKWYIETLLIASTSCAFFDSSSNSKSLAVDGRLKCGNGPAANVKVILFPKDTGELLFIRSGPDPPDQFGSAISDSQGNFRISGTLSTEVPIDAVLKFYHSCNNNKPKLGLRKASVKIPSDYVTNGRAPLKTFHTGTINLELGFPGEERHKPSK</sequence>
<gene>
    <name evidence="5" type="ORF">TCNE_LOCUS6276</name>
</gene>
<dbReference type="InterPro" id="IPR001534">
    <property type="entry name" value="Transthyretin-like"/>
</dbReference>
<comment type="subcellular location">
    <subcellularLocation>
        <location evidence="1">Secreted</location>
    </subcellularLocation>
</comment>
<reference evidence="7" key="1">
    <citation type="submission" date="2016-06" db="UniProtKB">
        <authorList>
            <consortium name="WormBaseParasite"/>
        </authorList>
    </citation>
    <scope>IDENTIFICATION</scope>
</reference>
<dbReference type="GO" id="GO:0009986">
    <property type="term" value="C:cell surface"/>
    <property type="evidence" value="ECO:0007669"/>
    <property type="project" value="InterPro"/>
</dbReference>
<dbReference type="Proteomes" id="UP000050794">
    <property type="component" value="Unassembled WGS sequence"/>
</dbReference>
<dbReference type="Pfam" id="PF01060">
    <property type="entry name" value="TTR-52"/>
    <property type="match status" value="1"/>
</dbReference>
<dbReference type="Gene3D" id="2.60.40.3330">
    <property type="match status" value="1"/>
</dbReference>
<evidence type="ECO:0000256" key="3">
    <source>
        <dbReference type="ARBA" id="ARBA00022525"/>
    </source>
</evidence>
<keyword evidence="4" id="KW-0732">Signal</keyword>
<evidence type="ECO:0000256" key="4">
    <source>
        <dbReference type="ARBA" id="ARBA00022729"/>
    </source>
</evidence>
<reference evidence="5 6" key="2">
    <citation type="submission" date="2018-11" db="EMBL/GenBank/DDBJ databases">
        <authorList>
            <consortium name="Pathogen Informatics"/>
        </authorList>
    </citation>
    <scope>NUCLEOTIDE SEQUENCE [LARGE SCALE GENOMIC DNA]</scope>
</reference>